<evidence type="ECO:0000256" key="1">
    <source>
        <dbReference type="ARBA" id="ARBA00004194"/>
    </source>
</evidence>
<feature type="compositionally biased region" description="Polar residues" evidence="8">
    <location>
        <begin position="242"/>
        <end position="258"/>
    </location>
</feature>
<feature type="compositionally biased region" description="Polar residues" evidence="8">
    <location>
        <begin position="100"/>
        <end position="110"/>
    </location>
</feature>
<feature type="coiled-coil region" evidence="7">
    <location>
        <begin position="289"/>
        <end position="419"/>
    </location>
</feature>
<evidence type="ECO:0000256" key="6">
    <source>
        <dbReference type="ARBA" id="ARBA00023136"/>
    </source>
</evidence>
<feature type="compositionally biased region" description="Polar residues" evidence="8">
    <location>
        <begin position="189"/>
        <end position="201"/>
    </location>
</feature>
<name>A0A0B0NHK3_GOSAR</name>
<feature type="region of interest" description="Disordered" evidence="8">
    <location>
        <begin position="23"/>
        <end position="258"/>
    </location>
</feature>
<feature type="compositionally biased region" description="Basic and acidic residues" evidence="8">
    <location>
        <begin position="74"/>
        <end position="93"/>
    </location>
</feature>
<feature type="compositionally biased region" description="Basic residues" evidence="8">
    <location>
        <begin position="45"/>
        <end position="59"/>
    </location>
</feature>
<dbReference type="GO" id="GO:0007030">
    <property type="term" value="P:Golgi organization"/>
    <property type="evidence" value="ECO:0007669"/>
    <property type="project" value="InterPro"/>
</dbReference>
<feature type="compositionally biased region" description="Basic and acidic residues" evidence="8">
    <location>
        <begin position="202"/>
        <end position="239"/>
    </location>
</feature>
<dbReference type="GO" id="GO:0000139">
    <property type="term" value="C:Golgi membrane"/>
    <property type="evidence" value="ECO:0007669"/>
    <property type="project" value="UniProtKB-SubCell"/>
</dbReference>
<evidence type="ECO:0000313" key="10">
    <source>
        <dbReference type="EMBL" id="KHG10561.1"/>
    </source>
</evidence>
<feature type="transmembrane region" description="Helical" evidence="9">
    <location>
        <begin position="642"/>
        <end position="659"/>
    </location>
</feature>
<dbReference type="AlphaFoldDB" id="A0A0B0NHK3"/>
<protein>
    <submittedName>
        <fullName evidence="10">Golgin candidate 1-like protein</fullName>
    </submittedName>
</protein>
<evidence type="ECO:0000256" key="5">
    <source>
        <dbReference type="ARBA" id="ARBA00023054"/>
    </source>
</evidence>
<keyword evidence="4" id="KW-0333">Golgi apparatus</keyword>
<reference evidence="11" key="1">
    <citation type="submission" date="2014-09" db="EMBL/GenBank/DDBJ databases">
        <authorList>
            <person name="Mudge J."/>
            <person name="Ramaraj T."/>
            <person name="Lindquist I.E."/>
            <person name="Bharti A.K."/>
            <person name="Sundararajan A."/>
            <person name="Cameron C.T."/>
            <person name="Woodward J.E."/>
            <person name="May G.D."/>
            <person name="Brubaker C."/>
            <person name="Broadhvest J."/>
            <person name="Wilkins T.A."/>
        </authorList>
    </citation>
    <scope>NUCLEOTIDE SEQUENCE</scope>
    <source>
        <strain evidence="11">cv. AKA8401</strain>
    </source>
</reference>
<proteinExistence type="predicted"/>
<feature type="compositionally biased region" description="Basic and acidic residues" evidence="8">
    <location>
        <begin position="176"/>
        <end position="187"/>
    </location>
</feature>
<evidence type="ECO:0000256" key="8">
    <source>
        <dbReference type="SAM" id="MobiDB-lite"/>
    </source>
</evidence>
<evidence type="ECO:0000256" key="3">
    <source>
        <dbReference type="ARBA" id="ARBA00022989"/>
    </source>
</evidence>
<feature type="coiled-coil region" evidence="7">
    <location>
        <begin position="445"/>
        <end position="526"/>
    </location>
</feature>
<evidence type="ECO:0000256" key="9">
    <source>
        <dbReference type="SAM" id="Phobius"/>
    </source>
</evidence>
<dbReference type="GO" id="GO:0000301">
    <property type="term" value="P:retrograde transport, vesicle recycling within Golgi"/>
    <property type="evidence" value="ECO:0007669"/>
    <property type="project" value="TreeGrafter"/>
</dbReference>
<dbReference type="Proteomes" id="UP000032142">
    <property type="component" value="Unassembled WGS sequence"/>
</dbReference>
<organism evidence="10 11">
    <name type="scientific">Gossypium arboreum</name>
    <name type="common">Tree cotton</name>
    <name type="synonym">Gossypium nanking</name>
    <dbReference type="NCBI Taxonomy" id="29729"/>
    <lineage>
        <taxon>Eukaryota</taxon>
        <taxon>Viridiplantae</taxon>
        <taxon>Streptophyta</taxon>
        <taxon>Embryophyta</taxon>
        <taxon>Tracheophyta</taxon>
        <taxon>Spermatophyta</taxon>
        <taxon>Magnoliopsida</taxon>
        <taxon>eudicotyledons</taxon>
        <taxon>Gunneridae</taxon>
        <taxon>Pentapetalae</taxon>
        <taxon>rosids</taxon>
        <taxon>malvids</taxon>
        <taxon>Malvales</taxon>
        <taxon>Malvaceae</taxon>
        <taxon>Malvoideae</taxon>
        <taxon>Gossypium</taxon>
    </lineage>
</organism>
<keyword evidence="2 9" id="KW-0812">Transmembrane</keyword>
<comment type="subcellular location">
    <subcellularLocation>
        <location evidence="1">Golgi apparatus membrane</location>
        <topology evidence="1">Single-pass membrane protein</topology>
    </subcellularLocation>
</comment>
<keyword evidence="11" id="KW-1185">Reference proteome</keyword>
<sequence length="685" mass="76999">MASWLKVAEDLFEVVDRRAKLVANELSEEPSDSQTQGSSAEKTKPRAKAQKRLSTKKSPKPSDTINKQTSSEVLKSDVTPEKDKATFSSDNERSSSANSMVQTSSELYNNSEKENPTIPSSELLDTDLVKHSVDQEEVSVSVSNAEASLSTSNGELVNENASDVHVEHPPPSFATKDIEVVSEDHLTDGGQNSDSQTSDVPSKTDQERPQHLQKESSQHVIADSHDNFEAKLKEDDVKVETPVNQKKSQEQNAGTPQTVVQDQLDEAQGLLKTTNSTGQSKEARLARVCAGLSSRLQEYKSENAQLEELLIAERELSKSYEARIKQLQQDLSVSKSEVTRVESNMLDALAAKNSEIEALVNSMDALKKQAALSEGNLASLQANMESIMRNRELTETRMMQALREELASAERRAEEERAAHNATKMAAMEREVELEHRAVESSTALARIQRVADERATKAAELEQKVALLEVECTSLNQELQDMEARFRRGQKKSPEEANQMVQAEVQKMRVEMAAMKRDAEHYSRQEHMELEKRYRELTDLLYYKQTQLETMASEKAAAEFQLEKEIKRLQEAQVEVERSRVPRRASSSWEEDTEIKSLEPLPVHHRHVAAASVQFQKAVKLLDSGAVRATRFLWRYPTARIMLLCYLVFVHLFLMYLLHRLQEADDLAARELAKSLGLTNANLP</sequence>
<evidence type="ECO:0000256" key="4">
    <source>
        <dbReference type="ARBA" id="ARBA00023034"/>
    </source>
</evidence>
<evidence type="ECO:0000256" key="2">
    <source>
        <dbReference type="ARBA" id="ARBA00022692"/>
    </source>
</evidence>
<keyword evidence="3 9" id="KW-1133">Transmembrane helix</keyword>
<gene>
    <name evidence="10" type="ORF">F383_04689</name>
</gene>
<dbReference type="Pfam" id="PF09787">
    <property type="entry name" value="Golgin_A5"/>
    <property type="match status" value="1"/>
</dbReference>
<dbReference type="InterPro" id="IPR019177">
    <property type="entry name" value="Golgin_subfamily_A_member_5"/>
</dbReference>
<evidence type="ECO:0000313" key="11">
    <source>
        <dbReference type="Proteomes" id="UP000032142"/>
    </source>
</evidence>
<keyword evidence="5 7" id="KW-0175">Coiled coil</keyword>
<evidence type="ECO:0000256" key="7">
    <source>
        <dbReference type="SAM" id="Coils"/>
    </source>
</evidence>
<dbReference type="PANTHER" id="PTHR13815">
    <property type="entry name" value="GOLGIN-84"/>
    <property type="match status" value="1"/>
</dbReference>
<accession>A0A0B0NHK3</accession>
<keyword evidence="6 9" id="KW-0472">Membrane</keyword>
<dbReference type="EMBL" id="KN394180">
    <property type="protein sequence ID" value="KHG10561.1"/>
    <property type="molecule type" value="Genomic_DNA"/>
</dbReference>
<feature type="compositionally biased region" description="Polar residues" evidence="8">
    <location>
        <begin position="151"/>
        <end position="161"/>
    </location>
</feature>
<dbReference type="PANTHER" id="PTHR13815:SF7">
    <property type="entry name" value="GOLGIN SUBFAMILY A MEMBER 5"/>
    <property type="match status" value="1"/>
</dbReference>
<feature type="compositionally biased region" description="Low complexity" evidence="8">
    <location>
        <begin position="138"/>
        <end position="150"/>
    </location>
</feature>
<dbReference type="GO" id="GO:0031985">
    <property type="term" value="C:Golgi cisterna"/>
    <property type="evidence" value="ECO:0007669"/>
    <property type="project" value="TreeGrafter"/>
</dbReference>
<feature type="compositionally biased region" description="Polar residues" evidence="8">
    <location>
        <begin position="61"/>
        <end position="73"/>
    </location>
</feature>